<comment type="caution">
    <text evidence="1">The sequence shown here is derived from an EMBL/GenBank/DDBJ whole genome shotgun (WGS) entry which is preliminary data.</text>
</comment>
<reference evidence="1" key="1">
    <citation type="submission" date="2021-03" db="EMBL/GenBank/DDBJ databases">
        <authorList>
            <person name="Li Z."/>
            <person name="Yang C."/>
        </authorList>
    </citation>
    <scope>NUCLEOTIDE SEQUENCE</scope>
    <source>
        <strain evidence="1">Dzin_1.0</strain>
        <tissue evidence="1">Leaf</tissue>
    </source>
</reference>
<protein>
    <submittedName>
        <fullName evidence="1">Uncharacterized protein</fullName>
    </submittedName>
</protein>
<evidence type="ECO:0000313" key="2">
    <source>
        <dbReference type="Proteomes" id="UP001085076"/>
    </source>
</evidence>
<dbReference type="EMBL" id="JAGGNH010000004">
    <property type="protein sequence ID" value="KAJ0973937.1"/>
    <property type="molecule type" value="Genomic_DNA"/>
</dbReference>
<name>A0A9D5HF56_9LILI</name>
<sequence>MSMMRNKMQRMMLETVILDLKKRMRRQSKKPRKQDGAVLSARRLILMGTLLIGGQSIAERPLSLTVMRIESSDTGLNC</sequence>
<organism evidence="1 2">
    <name type="scientific">Dioscorea zingiberensis</name>
    <dbReference type="NCBI Taxonomy" id="325984"/>
    <lineage>
        <taxon>Eukaryota</taxon>
        <taxon>Viridiplantae</taxon>
        <taxon>Streptophyta</taxon>
        <taxon>Embryophyta</taxon>
        <taxon>Tracheophyta</taxon>
        <taxon>Spermatophyta</taxon>
        <taxon>Magnoliopsida</taxon>
        <taxon>Liliopsida</taxon>
        <taxon>Dioscoreales</taxon>
        <taxon>Dioscoreaceae</taxon>
        <taxon>Dioscorea</taxon>
    </lineage>
</organism>
<keyword evidence="2" id="KW-1185">Reference proteome</keyword>
<evidence type="ECO:0000313" key="1">
    <source>
        <dbReference type="EMBL" id="KAJ0973937.1"/>
    </source>
</evidence>
<reference evidence="1" key="2">
    <citation type="journal article" date="2022" name="Hortic Res">
        <title>The genome of Dioscorea zingiberensis sheds light on the biosynthesis, origin and evolution of the medicinally important diosgenin saponins.</title>
        <authorList>
            <person name="Li Y."/>
            <person name="Tan C."/>
            <person name="Li Z."/>
            <person name="Guo J."/>
            <person name="Li S."/>
            <person name="Chen X."/>
            <person name="Wang C."/>
            <person name="Dai X."/>
            <person name="Yang H."/>
            <person name="Song W."/>
            <person name="Hou L."/>
            <person name="Xu J."/>
            <person name="Tong Z."/>
            <person name="Xu A."/>
            <person name="Yuan X."/>
            <person name="Wang W."/>
            <person name="Yang Q."/>
            <person name="Chen L."/>
            <person name="Sun Z."/>
            <person name="Wang K."/>
            <person name="Pan B."/>
            <person name="Chen J."/>
            <person name="Bao Y."/>
            <person name="Liu F."/>
            <person name="Qi X."/>
            <person name="Gang D.R."/>
            <person name="Wen J."/>
            <person name="Li J."/>
        </authorList>
    </citation>
    <scope>NUCLEOTIDE SEQUENCE</scope>
    <source>
        <strain evidence="1">Dzin_1.0</strain>
    </source>
</reference>
<proteinExistence type="predicted"/>
<accession>A0A9D5HF56</accession>
<dbReference type="Proteomes" id="UP001085076">
    <property type="component" value="Miscellaneous, Linkage group lg04"/>
</dbReference>
<gene>
    <name evidence="1" type="ORF">J5N97_015902</name>
</gene>
<dbReference type="AlphaFoldDB" id="A0A9D5HF56"/>